<accession>A0A7K0CSF9</accession>
<dbReference type="Proteomes" id="UP000466345">
    <property type="component" value="Unassembled WGS sequence"/>
</dbReference>
<dbReference type="PANTHER" id="PTHR35201">
    <property type="entry name" value="TERPENE SYNTHASE"/>
    <property type="match status" value="1"/>
</dbReference>
<dbReference type="InterPro" id="IPR034686">
    <property type="entry name" value="Terpene_cyclase-like_2"/>
</dbReference>
<dbReference type="OrthoDB" id="2989600at2"/>
<keyword evidence="2" id="KW-0460">Magnesium</keyword>
<dbReference type="Pfam" id="PF19086">
    <property type="entry name" value="Terpene_syn_C_2"/>
    <property type="match status" value="2"/>
</dbReference>
<dbReference type="SUPFAM" id="SSF48576">
    <property type="entry name" value="Terpenoid synthases"/>
    <property type="match status" value="2"/>
</dbReference>
<dbReference type="GO" id="GO:0046872">
    <property type="term" value="F:metal ion binding"/>
    <property type="evidence" value="ECO:0007669"/>
    <property type="project" value="UniProtKB-KW"/>
</dbReference>
<keyword evidence="2" id="KW-0479">Metal-binding</keyword>
<comment type="cofactor">
    <cofactor evidence="2">
        <name>Mg(2+)</name>
        <dbReference type="ChEBI" id="CHEBI:18420"/>
    </cofactor>
</comment>
<sequence length="723" mass="80090">MPSRTGREPSFRLPDFYLPYPARLSPYTVRAREHSRAWARGHGMLEGSGVWTTADLDAHDYALLCGYTHPDAPADRLDTVTDWYVWVFFFDDNFLELFKRTGDRAAGRAHLERLERFMPLDLDTEVPEPVNPVEAGLRDLWARTCPVMSRAWRERFAGVIRALLDESDWELANINEGRIANPVEYIEMRRKVGGAPWSACLVEYAAGAEVPPRVTGSRPLRVLCDTFADAVHLRNDLFSYQREVEDEGELSNGVLVLETFLGVSTQEAADRVNELLTSRLQQFDHTVLTELPSLGLDGAEAAAVLTYAKGLQDWQSGGHEWHLRSGRYMNEGALDAGPRLPGAPTGFGVSAAHVRQALRKHRHAPYQPTGPSLLPEFRLPYALRLNPHLPQARRNLRAWARRTGVLGGVWDEARFDAADVALCAAGLRPEAAPGELDEVAAWLCWGTYADDHYARVFGTARDVAGARACNERLWLQMPLDGSPPPAPGDALAAGLADVWARTAGGLDTAGRARLRRSVRVMLDAWIWELENAAEHRIPDPVDYVEMRRETYGAELIAGLGPAGRGVPDRVRCSTPFQAVRNAAADYTCLVNDVFSYQKEIEFEGETHNALLVTQNFFDCDYPAALRIVDDLMNGRLAQFVHLTEEELPALCDALALDADAQAAVDAFVGELRDSMAGSLNWHRHAARYREAELRRVAGGGPRAILYPNGGYVPTRSGAFAGPH</sequence>
<comment type="similarity">
    <text evidence="2">Belongs to the terpene synthase family.</text>
</comment>
<dbReference type="EC" id="4.2.3.-" evidence="2"/>
<dbReference type="InterPro" id="IPR008949">
    <property type="entry name" value="Isoprenoid_synthase_dom_sf"/>
</dbReference>
<evidence type="ECO:0000256" key="1">
    <source>
        <dbReference type="ARBA" id="ARBA00023239"/>
    </source>
</evidence>
<dbReference type="GO" id="GO:0010333">
    <property type="term" value="F:terpene synthase activity"/>
    <property type="evidence" value="ECO:0007669"/>
    <property type="project" value="InterPro"/>
</dbReference>
<reference evidence="3 4" key="1">
    <citation type="submission" date="2019-10" db="EMBL/GenBank/DDBJ databases">
        <title>Streptomyces smaragdinus sp. nov. and Streptomyces fabii sp. nov., isolated from the gut of fungus growing-termite Macrotermes natalensis.</title>
        <authorList>
            <person name="Schwitalla J."/>
            <person name="Benndorf R."/>
            <person name="Martin K."/>
            <person name="De Beer W."/>
            <person name="Kaster A.-K."/>
            <person name="Vollmers J."/>
            <person name="Poulsen M."/>
            <person name="Beemelmanns C."/>
        </authorList>
    </citation>
    <scope>NUCLEOTIDE SEQUENCE [LARGE SCALE GENOMIC DNA]</scope>
    <source>
        <strain evidence="3 4">RB5</strain>
    </source>
</reference>
<dbReference type="PANTHER" id="PTHR35201:SF4">
    <property type="entry name" value="BETA-PINACENE SYNTHASE-RELATED"/>
    <property type="match status" value="1"/>
</dbReference>
<evidence type="ECO:0000313" key="4">
    <source>
        <dbReference type="Proteomes" id="UP000466345"/>
    </source>
</evidence>
<evidence type="ECO:0000256" key="2">
    <source>
        <dbReference type="RuleBase" id="RU366034"/>
    </source>
</evidence>
<evidence type="ECO:0000313" key="3">
    <source>
        <dbReference type="EMBL" id="MQY16293.1"/>
    </source>
</evidence>
<keyword evidence="1 2" id="KW-0456">Lyase</keyword>
<comment type="caution">
    <text evidence="3">The sequence shown here is derived from an EMBL/GenBank/DDBJ whole genome shotgun (WGS) entry which is preliminary data.</text>
</comment>
<proteinExistence type="inferred from homology"/>
<name>A0A7K0CSF9_9ACTN</name>
<dbReference type="EMBL" id="WEGJ01000051">
    <property type="protein sequence ID" value="MQY16293.1"/>
    <property type="molecule type" value="Genomic_DNA"/>
</dbReference>
<dbReference type="Gene3D" id="1.10.600.10">
    <property type="entry name" value="Farnesyl Diphosphate Synthase"/>
    <property type="match status" value="2"/>
</dbReference>
<dbReference type="RefSeq" id="WP_153457076.1">
    <property type="nucleotide sequence ID" value="NZ_WEGJ01000051.1"/>
</dbReference>
<dbReference type="AlphaFoldDB" id="A0A7K0CSF9"/>
<dbReference type="SFLD" id="SFLDS00005">
    <property type="entry name" value="Isoprenoid_Synthase_Type_I"/>
    <property type="match status" value="2"/>
</dbReference>
<protein>
    <recommendedName>
        <fullName evidence="2">Terpene synthase</fullName>
        <ecNumber evidence="2">4.2.3.-</ecNumber>
    </recommendedName>
</protein>
<dbReference type="SFLD" id="SFLDG01020">
    <property type="entry name" value="Terpene_Cyclase_Like_2"/>
    <property type="match status" value="2"/>
</dbReference>
<gene>
    <name evidence="3" type="primary">cyc2</name>
    <name evidence="3" type="ORF">SRB5_64910</name>
</gene>
<keyword evidence="4" id="KW-1185">Reference proteome</keyword>
<organism evidence="3 4">
    <name type="scientific">Streptomyces smaragdinus</name>
    <dbReference type="NCBI Taxonomy" id="2585196"/>
    <lineage>
        <taxon>Bacteria</taxon>
        <taxon>Bacillati</taxon>
        <taxon>Actinomycetota</taxon>
        <taxon>Actinomycetes</taxon>
        <taxon>Kitasatosporales</taxon>
        <taxon>Streptomycetaceae</taxon>
        <taxon>Streptomyces</taxon>
    </lineage>
</organism>